<name>A0AAW1VDP9_9CUCU</name>
<organism evidence="2 3">
    <name type="scientific">Henosepilachna vigintioctopunctata</name>
    <dbReference type="NCBI Taxonomy" id="420089"/>
    <lineage>
        <taxon>Eukaryota</taxon>
        <taxon>Metazoa</taxon>
        <taxon>Ecdysozoa</taxon>
        <taxon>Arthropoda</taxon>
        <taxon>Hexapoda</taxon>
        <taxon>Insecta</taxon>
        <taxon>Pterygota</taxon>
        <taxon>Neoptera</taxon>
        <taxon>Endopterygota</taxon>
        <taxon>Coleoptera</taxon>
        <taxon>Polyphaga</taxon>
        <taxon>Cucujiformia</taxon>
        <taxon>Coccinelloidea</taxon>
        <taxon>Coccinellidae</taxon>
        <taxon>Epilachninae</taxon>
        <taxon>Epilachnini</taxon>
        <taxon>Henosepilachna</taxon>
    </lineage>
</organism>
<evidence type="ECO:0000313" key="2">
    <source>
        <dbReference type="EMBL" id="KAK9891384.1"/>
    </source>
</evidence>
<sequence>MASEGLMNPELIIKQLREELEKNQQFIHEYKRKIDSLENLEKEYLEEIEHLNEDKVNIEQRFHTKINEEKLLLMSSNHEEVILLQKELAESHSENNELKRQLNSMKKSEPQFDNDLMDDIDAMRDEIIELKETIENLSIQLNLFQKQCSDLEEINEILKGENECLQENLNLKKEELQKVNELVKDLQDNMMCLRMELDSIKNKPLDENSRGNSLFAEVNDSRVELLKKMKILMAKYTDMSRDRERLLKENKSLRANKTKMIELIQKDIEEYRPGSQTEIAAYKSTIDGLNKLVENYKQEVNSLKKKDNPEQSKDLKYYEYSLKCREKEIESLRQTLDLHSTSHIMKARNLCQLGREMANWKWKASELENQVQILTNKVQDLEAGYDKEVQKCSGAEEKLETHEKKVNTTITNDKKHSLLKKPLADQNISPEKIIKNVKIVESNECDPNIIDLTTETDSKEVQKSVHFDDNIKENSENVNIRKGPIVVTPLPISFYRKK</sequence>
<keyword evidence="3" id="KW-1185">Reference proteome</keyword>
<evidence type="ECO:0000313" key="3">
    <source>
        <dbReference type="Proteomes" id="UP001431783"/>
    </source>
</evidence>
<dbReference type="AlphaFoldDB" id="A0AAW1VDP9"/>
<dbReference type="EMBL" id="JARQZJ010000128">
    <property type="protein sequence ID" value="KAK9891384.1"/>
    <property type="molecule type" value="Genomic_DNA"/>
</dbReference>
<evidence type="ECO:0008006" key="4">
    <source>
        <dbReference type="Google" id="ProtNLM"/>
    </source>
</evidence>
<accession>A0AAW1VDP9</accession>
<comment type="caution">
    <text evidence="2">The sequence shown here is derived from an EMBL/GenBank/DDBJ whole genome shotgun (WGS) entry which is preliminary data.</text>
</comment>
<keyword evidence="1" id="KW-0175">Coiled coil</keyword>
<dbReference type="Proteomes" id="UP001431783">
    <property type="component" value="Unassembled WGS sequence"/>
</dbReference>
<protein>
    <recommendedName>
        <fullName evidence="4">Protein Spindly</fullName>
    </recommendedName>
</protein>
<evidence type="ECO:0000256" key="1">
    <source>
        <dbReference type="SAM" id="Coils"/>
    </source>
</evidence>
<dbReference type="Gene3D" id="1.10.287.1490">
    <property type="match status" value="1"/>
</dbReference>
<proteinExistence type="predicted"/>
<feature type="coiled-coil region" evidence="1">
    <location>
        <begin position="13"/>
        <end position="203"/>
    </location>
</feature>
<reference evidence="2 3" key="1">
    <citation type="submission" date="2023-03" db="EMBL/GenBank/DDBJ databases">
        <title>Genome insight into feeding habits of ladybird beetles.</title>
        <authorList>
            <person name="Li H.-S."/>
            <person name="Huang Y.-H."/>
            <person name="Pang H."/>
        </authorList>
    </citation>
    <scope>NUCLEOTIDE SEQUENCE [LARGE SCALE GENOMIC DNA]</scope>
    <source>
        <strain evidence="2">SYSU_2023b</strain>
        <tissue evidence="2">Whole body</tissue>
    </source>
</reference>
<feature type="coiled-coil region" evidence="1">
    <location>
        <begin position="236"/>
        <end position="306"/>
    </location>
</feature>
<gene>
    <name evidence="2" type="ORF">WA026_014625</name>
</gene>
<feature type="coiled-coil region" evidence="1">
    <location>
        <begin position="357"/>
        <end position="405"/>
    </location>
</feature>